<keyword evidence="9" id="KW-1185">Reference proteome</keyword>
<evidence type="ECO:0000313" key="8">
    <source>
        <dbReference type="EMBL" id="SDT95497.1"/>
    </source>
</evidence>
<feature type="region of interest" description="Domain III" evidence="6">
    <location>
        <begin position="144"/>
        <end position="197"/>
    </location>
</feature>
<dbReference type="Pfam" id="PF07499">
    <property type="entry name" value="RuvA_C"/>
    <property type="match status" value="1"/>
</dbReference>
<proteinExistence type="inferred from homology"/>
<keyword evidence="3 6" id="KW-0238">DNA-binding</keyword>
<comment type="domain">
    <text evidence="6">Has three domains with a flexible linker between the domains II and III and assumes an 'L' shape. Domain III is highly mobile and contacts RuvB.</text>
</comment>
<dbReference type="InterPro" id="IPR013849">
    <property type="entry name" value="DNA_helicase_Holl-junc_RuvA_I"/>
</dbReference>
<keyword evidence="8" id="KW-0378">Hydrolase</keyword>
<keyword evidence="5 6" id="KW-0234">DNA repair</keyword>
<dbReference type="SMART" id="SM00278">
    <property type="entry name" value="HhH1"/>
    <property type="match status" value="2"/>
</dbReference>
<dbReference type="NCBIfam" id="TIGR00084">
    <property type="entry name" value="ruvA"/>
    <property type="match status" value="1"/>
</dbReference>
<dbReference type="InterPro" id="IPR011114">
    <property type="entry name" value="RuvA_C"/>
</dbReference>
<evidence type="ECO:0000256" key="2">
    <source>
        <dbReference type="ARBA" id="ARBA00022763"/>
    </source>
</evidence>
<reference evidence="8 9" key="1">
    <citation type="submission" date="2016-10" db="EMBL/GenBank/DDBJ databases">
        <authorList>
            <person name="Varghese N."/>
            <person name="Submissions S."/>
        </authorList>
    </citation>
    <scope>NUCLEOTIDE SEQUENCE [LARGE SCALE GENOMIC DNA]</scope>
    <source>
        <strain evidence="8 9">DSM 9169</strain>
    </source>
</reference>
<organism evidence="8 9">
    <name type="scientific">Schaalia radingae</name>
    <dbReference type="NCBI Taxonomy" id="131110"/>
    <lineage>
        <taxon>Bacteria</taxon>
        <taxon>Bacillati</taxon>
        <taxon>Actinomycetota</taxon>
        <taxon>Actinomycetes</taxon>
        <taxon>Actinomycetales</taxon>
        <taxon>Actinomycetaceae</taxon>
        <taxon>Schaalia</taxon>
    </lineage>
</organism>
<dbReference type="Gene3D" id="1.10.8.10">
    <property type="entry name" value="DNA helicase RuvA subunit, C-terminal domain"/>
    <property type="match status" value="1"/>
</dbReference>
<comment type="subcellular location">
    <subcellularLocation>
        <location evidence="6">Cytoplasm</location>
    </subcellularLocation>
</comment>
<protein>
    <recommendedName>
        <fullName evidence="6">Holliday junction branch migration complex subunit RuvA</fullName>
    </recommendedName>
</protein>
<evidence type="ECO:0000256" key="6">
    <source>
        <dbReference type="HAMAP-Rule" id="MF_00031"/>
    </source>
</evidence>
<keyword evidence="2 6" id="KW-0227">DNA damage</keyword>
<dbReference type="Proteomes" id="UP000198976">
    <property type="component" value="Chromosome I"/>
</dbReference>
<comment type="similarity">
    <text evidence="6">Belongs to the RuvA family.</text>
</comment>
<comment type="caution">
    <text evidence="6">Lacks conserved residue(s) required for the propagation of feature annotation.</text>
</comment>
<comment type="function">
    <text evidence="6">The RuvA-RuvB-RuvC complex processes Holliday junction (HJ) DNA during genetic recombination and DNA repair, while the RuvA-RuvB complex plays an important role in the rescue of blocked DNA replication forks via replication fork reversal (RFR). RuvA specifically binds to HJ cruciform DNA, conferring on it an open structure. The RuvB hexamer acts as an ATP-dependent pump, pulling dsDNA into and through the RuvAB complex. HJ branch migration allows RuvC to scan DNA until it finds its consensus sequence, where it cleaves and resolves the cruciform DNA.</text>
</comment>
<comment type="subunit">
    <text evidence="6">Homotetramer. Forms an RuvA(8)-RuvB(12)-Holliday junction (HJ) complex. HJ DNA is sandwiched between 2 RuvA tetramers; dsDNA enters through RuvA and exits via RuvB. An RuvB hexamer assembles on each DNA strand where it exits the tetramer. Each RuvB hexamer is contacted by two RuvA subunits (via domain III) on 2 adjacent RuvB subunits; this complex drives branch migration. In the full resolvosome a probable DNA-RuvA(4)-RuvB(12)-RuvC(2) complex forms which resolves the HJ.</text>
</comment>
<dbReference type="RefSeq" id="WP_058236776.1">
    <property type="nucleotide sequence ID" value="NZ_LT629792.1"/>
</dbReference>
<dbReference type="GO" id="GO:0004386">
    <property type="term" value="F:helicase activity"/>
    <property type="evidence" value="ECO:0007669"/>
    <property type="project" value="UniProtKB-KW"/>
</dbReference>
<dbReference type="InterPro" id="IPR000085">
    <property type="entry name" value="RuvA"/>
</dbReference>
<gene>
    <name evidence="6" type="primary">ruvA</name>
    <name evidence="8" type="ORF">SAMN04489714_1200</name>
</gene>
<dbReference type="Gene3D" id="2.40.50.140">
    <property type="entry name" value="Nucleic acid-binding proteins"/>
    <property type="match status" value="1"/>
</dbReference>
<evidence type="ECO:0000256" key="3">
    <source>
        <dbReference type="ARBA" id="ARBA00023125"/>
    </source>
</evidence>
<dbReference type="InterPro" id="IPR010994">
    <property type="entry name" value="RuvA_2-like"/>
</dbReference>
<keyword evidence="1 6" id="KW-0963">Cytoplasm</keyword>
<dbReference type="InterPro" id="IPR012340">
    <property type="entry name" value="NA-bd_OB-fold"/>
</dbReference>
<name>A0ABY0V7P7_9ACTO</name>
<evidence type="ECO:0000256" key="4">
    <source>
        <dbReference type="ARBA" id="ARBA00023172"/>
    </source>
</evidence>
<feature type="domain" description="Helix-hairpin-helix DNA-binding motif class 1" evidence="7">
    <location>
        <begin position="107"/>
        <end position="126"/>
    </location>
</feature>
<evidence type="ECO:0000313" key="9">
    <source>
        <dbReference type="Proteomes" id="UP000198976"/>
    </source>
</evidence>
<feature type="domain" description="Helix-hairpin-helix DNA-binding motif class 1" evidence="7">
    <location>
        <begin position="72"/>
        <end position="91"/>
    </location>
</feature>
<keyword evidence="4 6" id="KW-0233">DNA recombination</keyword>
<dbReference type="HAMAP" id="MF_00031">
    <property type="entry name" value="DNA_HJ_migration_RuvA"/>
    <property type="match status" value="1"/>
</dbReference>
<dbReference type="SUPFAM" id="SSF50249">
    <property type="entry name" value="Nucleic acid-binding proteins"/>
    <property type="match status" value="1"/>
</dbReference>
<dbReference type="Pfam" id="PF01330">
    <property type="entry name" value="RuvA_N"/>
    <property type="match status" value="1"/>
</dbReference>
<dbReference type="SUPFAM" id="SSF46929">
    <property type="entry name" value="DNA helicase RuvA subunit, C-terminal domain"/>
    <property type="match status" value="1"/>
</dbReference>
<dbReference type="Pfam" id="PF14520">
    <property type="entry name" value="HHH_5"/>
    <property type="match status" value="1"/>
</dbReference>
<evidence type="ECO:0000256" key="1">
    <source>
        <dbReference type="ARBA" id="ARBA00022490"/>
    </source>
</evidence>
<dbReference type="CDD" id="cd14332">
    <property type="entry name" value="UBA_RuvA_C"/>
    <property type="match status" value="1"/>
</dbReference>
<dbReference type="InterPro" id="IPR036267">
    <property type="entry name" value="RuvA_C_sf"/>
</dbReference>
<dbReference type="SUPFAM" id="SSF47781">
    <property type="entry name" value="RuvA domain 2-like"/>
    <property type="match status" value="1"/>
</dbReference>
<keyword evidence="8" id="KW-0347">Helicase</keyword>
<dbReference type="InterPro" id="IPR003583">
    <property type="entry name" value="Hlx-hairpin-Hlx_DNA-bd_motif"/>
</dbReference>
<evidence type="ECO:0000259" key="7">
    <source>
        <dbReference type="SMART" id="SM00278"/>
    </source>
</evidence>
<evidence type="ECO:0000256" key="5">
    <source>
        <dbReference type="ARBA" id="ARBA00023204"/>
    </source>
</evidence>
<dbReference type="CDD" id="cd00080">
    <property type="entry name" value="H3TH_StructSpec-5'-nucleases"/>
    <property type="match status" value="1"/>
</dbReference>
<sequence length="197" mass="20604">MIALLTGTVEHIGLDEVTVVNGGIGWAVKVTPPTAHSLIRGNEVTLHIVMDVKEDAIALFGFPTRDEKDVFTVIRTVSGVGPRIALAALAVLTPDQLRDALAQKDSAQIRKIPGVGPKLADRIVLEIGNKLGPAAHAEDVPSEPDSDEVTEEVTAALVQLGWTQAIARKAVNSLAGQGMGASDLLRASLIKLGGTRG</sequence>
<keyword evidence="8" id="KW-0067">ATP-binding</keyword>
<keyword evidence="8" id="KW-0547">Nucleotide-binding</keyword>
<dbReference type="Gene3D" id="1.10.150.20">
    <property type="entry name" value="5' to 3' exonuclease, C-terminal subdomain"/>
    <property type="match status" value="1"/>
</dbReference>
<dbReference type="EMBL" id="LT629792">
    <property type="protein sequence ID" value="SDT95497.1"/>
    <property type="molecule type" value="Genomic_DNA"/>
</dbReference>
<accession>A0ABY0V7P7</accession>